<dbReference type="AlphaFoldDB" id="A0A448ZL59"/>
<feature type="compositionally biased region" description="Gly residues" evidence="1">
    <location>
        <begin position="391"/>
        <end position="400"/>
    </location>
</feature>
<protein>
    <submittedName>
        <fullName evidence="3">Uncharacterized protein</fullName>
    </submittedName>
</protein>
<dbReference type="EMBL" id="CAACVS010000474">
    <property type="protein sequence ID" value="VEU42764.1"/>
    <property type="molecule type" value="Genomic_DNA"/>
</dbReference>
<feature type="transmembrane region" description="Helical" evidence="2">
    <location>
        <begin position="641"/>
        <end position="667"/>
    </location>
</feature>
<feature type="region of interest" description="Disordered" evidence="1">
    <location>
        <begin position="377"/>
        <end position="400"/>
    </location>
</feature>
<keyword evidence="4" id="KW-1185">Reference proteome</keyword>
<keyword evidence="2" id="KW-0812">Transmembrane</keyword>
<feature type="transmembrane region" description="Helical" evidence="2">
    <location>
        <begin position="679"/>
        <end position="698"/>
    </location>
</feature>
<proteinExistence type="predicted"/>
<gene>
    <name evidence="3" type="ORF">PSNMU_V1.4_AUG-EV-PASAV3_0097470</name>
</gene>
<keyword evidence="2" id="KW-0472">Membrane</keyword>
<feature type="region of interest" description="Disordered" evidence="1">
    <location>
        <begin position="132"/>
        <end position="156"/>
    </location>
</feature>
<sequence>MPLNLSYRLFGPTTVHLRHETYLIISLALLEYASIRDLRFAAFVTVWLSRNLVVRWLLTAHDTRTSVSEWSLPFVIKYYRFQFNPLENVINFITTTVLAGQTFDRPNPHVVAKFIGTNHMLNDLMAENNLGNLNSNNPSRNNNRRGGNSSSSHHSHYYGNSSKKNHYDLVCDWCKRTFYKIKELSPSSLAVASSEAYWTNLMRSCGPSPQLVLQLFTLLFLYFCWNFPLSENGGGIVRYFTTIYTDVAQVLRDIYNIAVNRNVIYYHYGRHDDSNGPLVTNHALIMETLKDSGSAMGYSGDIAIDNTKAIGQYQHSFSPTWIDLWYYIIVCGTCLSMALYGRILLPIPDLVAGSCVLSSFRLRDGAGGKILTNVGGGGGGNKGSRNNNSQRGGGSSSIGGLATGSGGGDPNFDQPWLEQYQSIITEHRLKLILNVAFVRVVENLFLIAILPRTDFACKTTGQCPNKSGLGELAKVLFYAGITEPLRSDSQYYQNDDGKNPFSVGDNPFRPPVASALMIGISAVVITVSLLLAQAATLNRSHLGITGYLAGGWVADDQQTHPSVTDKKASKSNSRNKKSTPESLAPEWVPRKRYKKGELVTYERTVYRATTNNPEGCPYDFYLRATHKIFRNELGHPATSRVVAFVSTVQFGLISLLILMVLVHQLILGEDEPGERTTCLLWTLAANLVAVFGTVSVAVPNYSEFDRLAADLMN</sequence>
<reference evidence="3 4" key="1">
    <citation type="submission" date="2019-01" db="EMBL/GenBank/DDBJ databases">
        <authorList>
            <person name="Ferrante I. M."/>
        </authorList>
    </citation>
    <scope>NUCLEOTIDE SEQUENCE [LARGE SCALE GENOMIC DNA]</scope>
    <source>
        <strain evidence="3 4">B856</strain>
    </source>
</reference>
<dbReference type="Gene3D" id="2.10.10.20">
    <property type="entry name" value="Carbohydrate-binding module superfamily 5/12"/>
    <property type="match status" value="1"/>
</dbReference>
<dbReference type="Proteomes" id="UP000291116">
    <property type="component" value="Unassembled WGS sequence"/>
</dbReference>
<keyword evidence="2" id="KW-1133">Transmembrane helix</keyword>
<evidence type="ECO:0000256" key="1">
    <source>
        <dbReference type="SAM" id="MobiDB-lite"/>
    </source>
</evidence>
<evidence type="ECO:0000313" key="4">
    <source>
        <dbReference type="Proteomes" id="UP000291116"/>
    </source>
</evidence>
<evidence type="ECO:0000313" key="3">
    <source>
        <dbReference type="EMBL" id="VEU42764.1"/>
    </source>
</evidence>
<feature type="region of interest" description="Disordered" evidence="1">
    <location>
        <begin position="559"/>
        <end position="586"/>
    </location>
</feature>
<evidence type="ECO:0000256" key="2">
    <source>
        <dbReference type="SAM" id="Phobius"/>
    </source>
</evidence>
<organism evidence="3 4">
    <name type="scientific">Pseudo-nitzschia multistriata</name>
    <dbReference type="NCBI Taxonomy" id="183589"/>
    <lineage>
        <taxon>Eukaryota</taxon>
        <taxon>Sar</taxon>
        <taxon>Stramenopiles</taxon>
        <taxon>Ochrophyta</taxon>
        <taxon>Bacillariophyta</taxon>
        <taxon>Bacillariophyceae</taxon>
        <taxon>Bacillariophycidae</taxon>
        <taxon>Bacillariales</taxon>
        <taxon>Bacillariaceae</taxon>
        <taxon>Pseudo-nitzschia</taxon>
    </lineage>
</organism>
<dbReference type="OrthoDB" id="46355at2759"/>
<feature type="transmembrane region" description="Helical" evidence="2">
    <location>
        <begin position="512"/>
        <end position="532"/>
    </location>
</feature>
<accession>A0A448ZL59</accession>
<name>A0A448ZL59_9STRA</name>